<dbReference type="GO" id="GO:0030014">
    <property type="term" value="C:CCR4-NOT complex"/>
    <property type="evidence" value="ECO:0000318"/>
    <property type="project" value="GO_Central"/>
</dbReference>
<feature type="region of interest" description="Disordered" evidence="2">
    <location>
        <begin position="134"/>
        <end position="180"/>
    </location>
</feature>
<feature type="compositionally biased region" description="Polar residues" evidence="2">
    <location>
        <begin position="110"/>
        <end position="121"/>
    </location>
</feature>
<dbReference type="GO" id="GO:0004842">
    <property type="term" value="F:ubiquitin-protein transferase activity"/>
    <property type="evidence" value="ECO:0000318"/>
    <property type="project" value="GO_Central"/>
</dbReference>
<evidence type="ECO:0000313" key="5">
    <source>
        <dbReference type="Proteomes" id="UP000036987"/>
    </source>
</evidence>
<comment type="caution">
    <text evidence="4">The sequence shown here is derived from an EMBL/GenBank/DDBJ whole genome shotgun (WGS) entry which is preliminary data.</text>
</comment>
<dbReference type="SUPFAM" id="SSF57850">
    <property type="entry name" value="RING/U-box"/>
    <property type="match status" value="1"/>
</dbReference>
<gene>
    <name evidence="4" type="ORF">ZOSMA_11G00150</name>
</gene>
<dbReference type="AlphaFoldDB" id="A0A0K9Q1F1"/>
<name>A0A0K9Q1F1_ZOSMR</name>
<evidence type="ECO:0000256" key="1">
    <source>
        <dbReference type="PROSITE-ProRule" id="PRU00175"/>
    </source>
</evidence>
<sequence length="344" mass="37909">MGSDATMVHASAPAFSKDSGKKKKNIRAARLKQCKLDARREQWLSQVKSKGLKNFTYNATQPKLPCPTPPPSSLPRPSDGSGGEWEESIKIRAKQENIIKLEDLHDSDTESLFNSPSSTSSGMNYLMKNCLCESHSSHSSTSGSGSYTQSVNEEKDDDGDEEKGDDDEEKEDDDDDGFDDWETIADALSNANDDSENCPKSETKPIPFREDIHSDLCNHDVLKKPEGLPRAWRSDDAFRPQSLPSLSRSKHCGISNWMNEDGQASLCPICYEDLDLTDTSFLPCSCGFHLCLFCHKRIMEADGRCPGCRKLYNSAVGGDQNVAITATPSSSVRFHCSHSINPGT</sequence>
<feature type="compositionally biased region" description="Basic and acidic residues" evidence="2">
    <location>
        <begin position="87"/>
        <end position="108"/>
    </location>
</feature>
<evidence type="ECO:0000313" key="4">
    <source>
        <dbReference type="EMBL" id="KMZ74994.1"/>
    </source>
</evidence>
<feature type="region of interest" description="Disordered" evidence="2">
    <location>
        <begin position="1"/>
        <end position="27"/>
    </location>
</feature>
<dbReference type="EMBL" id="LFYR01000216">
    <property type="protein sequence ID" value="KMZ74994.1"/>
    <property type="molecule type" value="Genomic_DNA"/>
</dbReference>
<dbReference type="OrthoDB" id="1923159at2759"/>
<proteinExistence type="predicted"/>
<dbReference type="GO" id="GO:0008270">
    <property type="term" value="F:zinc ion binding"/>
    <property type="evidence" value="ECO:0007669"/>
    <property type="project" value="UniProtKB-KW"/>
</dbReference>
<protein>
    <submittedName>
        <fullName evidence="4">CCR4-NOT transcription complex subunit</fullName>
    </submittedName>
</protein>
<dbReference type="PANTHER" id="PTHR12603:SF0">
    <property type="entry name" value="CCR4-NOT TRANSCRIPTION COMPLEX SUBUNIT 4"/>
    <property type="match status" value="1"/>
</dbReference>
<dbReference type="Pfam" id="PF14570">
    <property type="entry name" value="zf-RING_4"/>
    <property type="match status" value="1"/>
</dbReference>
<feature type="compositionally biased region" description="Pro residues" evidence="2">
    <location>
        <begin position="64"/>
        <end position="74"/>
    </location>
</feature>
<dbReference type="InterPro" id="IPR039515">
    <property type="entry name" value="NOT4_mRING-HC-C4C4"/>
</dbReference>
<feature type="compositionally biased region" description="Low complexity" evidence="2">
    <location>
        <begin position="137"/>
        <end position="150"/>
    </location>
</feature>
<feature type="compositionally biased region" description="Acidic residues" evidence="2">
    <location>
        <begin position="154"/>
        <end position="180"/>
    </location>
</feature>
<feature type="region of interest" description="Disordered" evidence="2">
    <location>
        <begin position="54"/>
        <end position="121"/>
    </location>
</feature>
<dbReference type="InterPro" id="IPR001841">
    <property type="entry name" value="Znf_RING"/>
</dbReference>
<dbReference type="Gene3D" id="3.30.40.10">
    <property type="entry name" value="Zinc/RING finger domain, C3HC4 (zinc finger)"/>
    <property type="match status" value="1"/>
</dbReference>
<dbReference type="CDD" id="cd16618">
    <property type="entry name" value="mRING-HC-C4C4_CNOT4"/>
    <property type="match status" value="1"/>
</dbReference>
<keyword evidence="5" id="KW-1185">Reference proteome</keyword>
<accession>A0A0K9Q1F1</accession>
<dbReference type="InterPro" id="IPR039780">
    <property type="entry name" value="Mot2"/>
</dbReference>
<feature type="domain" description="RING-type" evidence="3">
    <location>
        <begin position="267"/>
        <end position="309"/>
    </location>
</feature>
<keyword evidence="1" id="KW-0862">Zinc</keyword>
<evidence type="ECO:0000256" key="2">
    <source>
        <dbReference type="SAM" id="MobiDB-lite"/>
    </source>
</evidence>
<organism evidence="4 5">
    <name type="scientific">Zostera marina</name>
    <name type="common">Eelgrass</name>
    <dbReference type="NCBI Taxonomy" id="29655"/>
    <lineage>
        <taxon>Eukaryota</taxon>
        <taxon>Viridiplantae</taxon>
        <taxon>Streptophyta</taxon>
        <taxon>Embryophyta</taxon>
        <taxon>Tracheophyta</taxon>
        <taxon>Spermatophyta</taxon>
        <taxon>Magnoliopsida</taxon>
        <taxon>Liliopsida</taxon>
        <taxon>Zosteraceae</taxon>
        <taxon>Zostera</taxon>
    </lineage>
</organism>
<dbReference type="FunFam" id="3.30.40.10:FF:000383">
    <property type="entry name" value="RING/U-box superfamily protein"/>
    <property type="match status" value="1"/>
</dbReference>
<dbReference type="OMA" id="CIRICIY"/>
<keyword evidence="1" id="KW-0863">Zinc-finger</keyword>
<evidence type="ECO:0000259" key="3">
    <source>
        <dbReference type="PROSITE" id="PS50089"/>
    </source>
</evidence>
<dbReference type="GO" id="GO:0016567">
    <property type="term" value="P:protein ubiquitination"/>
    <property type="evidence" value="ECO:0000318"/>
    <property type="project" value="GO_Central"/>
</dbReference>
<dbReference type="Proteomes" id="UP000036987">
    <property type="component" value="Unassembled WGS sequence"/>
</dbReference>
<dbReference type="InterPro" id="IPR013083">
    <property type="entry name" value="Znf_RING/FYVE/PHD"/>
</dbReference>
<dbReference type="PROSITE" id="PS50089">
    <property type="entry name" value="ZF_RING_2"/>
    <property type="match status" value="1"/>
</dbReference>
<dbReference type="STRING" id="29655.A0A0K9Q1F1"/>
<dbReference type="PANTHER" id="PTHR12603">
    <property type="entry name" value="CCR4-NOT TRANSCRIPTION COMPLEX RELATED"/>
    <property type="match status" value="1"/>
</dbReference>
<reference evidence="5" key="1">
    <citation type="journal article" date="2016" name="Nature">
        <title>The genome of the seagrass Zostera marina reveals angiosperm adaptation to the sea.</title>
        <authorList>
            <person name="Olsen J.L."/>
            <person name="Rouze P."/>
            <person name="Verhelst B."/>
            <person name="Lin Y.-C."/>
            <person name="Bayer T."/>
            <person name="Collen J."/>
            <person name="Dattolo E."/>
            <person name="De Paoli E."/>
            <person name="Dittami S."/>
            <person name="Maumus F."/>
            <person name="Michel G."/>
            <person name="Kersting A."/>
            <person name="Lauritano C."/>
            <person name="Lohaus R."/>
            <person name="Toepel M."/>
            <person name="Tonon T."/>
            <person name="Vanneste K."/>
            <person name="Amirebrahimi M."/>
            <person name="Brakel J."/>
            <person name="Bostroem C."/>
            <person name="Chovatia M."/>
            <person name="Grimwood J."/>
            <person name="Jenkins J.W."/>
            <person name="Jueterbock A."/>
            <person name="Mraz A."/>
            <person name="Stam W.T."/>
            <person name="Tice H."/>
            <person name="Bornberg-Bauer E."/>
            <person name="Green P.J."/>
            <person name="Pearson G.A."/>
            <person name="Procaccini G."/>
            <person name="Duarte C.M."/>
            <person name="Schmutz J."/>
            <person name="Reusch T.B.H."/>
            <person name="Van de Peer Y."/>
        </authorList>
    </citation>
    <scope>NUCLEOTIDE SEQUENCE [LARGE SCALE GENOMIC DNA]</scope>
    <source>
        <strain evidence="5">cv. Finnish</strain>
    </source>
</reference>
<keyword evidence="1" id="KW-0479">Metal-binding</keyword>